<feature type="repeat" description="ANK" evidence="3">
    <location>
        <begin position="275"/>
        <end position="307"/>
    </location>
</feature>
<dbReference type="GO" id="GO:0004842">
    <property type="term" value="F:ubiquitin-protein transferase activity"/>
    <property type="evidence" value="ECO:0007669"/>
    <property type="project" value="TreeGrafter"/>
</dbReference>
<reference evidence="5 6" key="1">
    <citation type="journal article" date="2019" name="Microbiol. Resour. Announc.">
        <title>Draft Genome Sequence of the Most Traditional epsilon-Poly-l-Lysine Producer, Streptomyces albulus NBRC14147.</title>
        <authorList>
            <person name="Yamanaka K."/>
            <person name="Hamano Y."/>
        </authorList>
    </citation>
    <scope>NUCLEOTIDE SEQUENCE [LARGE SCALE GENOMIC DNA]</scope>
    <source>
        <strain evidence="5 6">NBRC 14147</strain>
    </source>
</reference>
<accession>A0A401R896</accession>
<gene>
    <name evidence="5" type="ORF">SALB_06617</name>
</gene>
<evidence type="ECO:0000256" key="2">
    <source>
        <dbReference type="ARBA" id="ARBA00023043"/>
    </source>
</evidence>
<dbReference type="Pfam" id="PF12796">
    <property type="entry name" value="Ank_2"/>
    <property type="match status" value="1"/>
</dbReference>
<proteinExistence type="predicted"/>
<dbReference type="InterPro" id="IPR002110">
    <property type="entry name" value="Ankyrin_rpt"/>
</dbReference>
<keyword evidence="2 3" id="KW-0040">ANK repeat</keyword>
<dbReference type="PROSITE" id="PS50088">
    <property type="entry name" value="ANK_REPEAT"/>
    <property type="match status" value="2"/>
</dbReference>
<dbReference type="InterPro" id="IPR036770">
    <property type="entry name" value="Ankyrin_rpt-contain_sf"/>
</dbReference>
<dbReference type="Gene3D" id="1.25.40.20">
    <property type="entry name" value="Ankyrin repeat-containing domain"/>
    <property type="match status" value="1"/>
</dbReference>
<dbReference type="RefSeq" id="WP_016571370.1">
    <property type="nucleotide sequence ID" value="NZ_BHXC01000007.1"/>
</dbReference>
<evidence type="ECO:0000313" key="5">
    <source>
        <dbReference type="EMBL" id="GCB93826.1"/>
    </source>
</evidence>
<dbReference type="EMBL" id="BHXC01000007">
    <property type="protein sequence ID" value="GCB93826.1"/>
    <property type="molecule type" value="Genomic_DNA"/>
</dbReference>
<protein>
    <recommendedName>
        <fullName evidence="7">Ankyrin</fullName>
    </recommendedName>
</protein>
<dbReference type="GO" id="GO:0085020">
    <property type="term" value="P:protein K6-linked ubiquitination"/>
    <property type="evidence" value="ECO:0007669"/>
    <property type="project" value="TreeGrafter"/>
</dbReference>
<dbReference type="SUPFAM" id="SSF48403">
    <property type="entry name" value="Ankyrin repeat"/>
    <property type="match status" value="1"/>
</dbReference>
<sequence length="566" mass="59187">MSFFDGLPASGPPAEPLDDTLELGTYAPGSDEEFAPSHWFVPAQLAQVAEAGAGPDVRIMLTGWQVWPGSVTMRLSVFLRRIRAGGRTSPYGPPDSGALRCGLLLADGRKVTTLDGPPLPVAGPAGPTLRLSGGSGGAFHYELELHLSQLPPAGVTQLVVEWPDEQVPETVTVVDAGPLRAVAGEAREIWPDAAPPDPRAADEQTRGFLGLGPGPAVLLARPSGPEPPQPWSPPVPDAARDDWRLLAPFHWQDTGLVLARLESGADPGALVPGHARATPLHLAAAHGGPVAVAALLERGAVVDARDGQGRTPLWHAVCHGAEENAELLLRAGADAWTPQLGGRSPGRLALTCELAPLFAELPGAVPLTPGERAAQREADARAAVFRGVRTEGVSVAFVAGIDEAEAVRRLERDPRETAVGPPDATAVPHGPGEAHRRVGVTGVLGGCVLLQPASYLLGTDAALDALSVGATAYGLYFDPSGGTFGTLSRDGRTELTEEIGLPPYGDEPEGHWHYRFWSWSRPQELYGAAELGYACAAAGLRVTDPRPVSGPPHRWVEIPAGSPLLA</sequence>
<evidence type="ECO:0000256" key="1">
    <source>
        <dbReference type="ARBA" id="ARBA00022737"/>
    </source>
</evidence>
<dbReference type="PANTHER" id="PTHR24171">
    <property type="entry name" value="ANKYRIN REPEAT DOMAIN-CONTAINING PROTEIN 39-RELATED"/>
    <property type="match status" value="1"/>
</dbReference>
<dbReference type="Proteomes" id="UP000288351">
    <property type="component" value="Unassembled WGS sequence"/>
</dbReference>
<keyword evidence="1" id="KW-0677">Repeat</keyword>
<dbReference type="PROSITE" id="PS50297">
    <property type="entry name" value="ANK_REP_REGION"/>
    <property type="match status" value="2"/>
</dbReference>
<comment type="caution">
    <text evidence="5">The sequence shown here is derived from an EMBL/GenBank/DDBJ whole genome shotgun (WGS) entry which is preliminary data.</text>
</comment>
<feature type="region of interest" description="Disordered" evidence="4">
    <location>
        <begin position="1"/>
        <end position="28"/>
    </location>
</feature>
<name>A0A401R896_STRNR</name>
<dbReference type="PANTHER" id="PTHR24171:SF11">
    <property type="entry name" value="26S PROTEASOME NON-ATPASE REGULATORY SUBUNIT 10"/>
    <property type="match status" value="1"/>
</dbReference>
<evidence type="ECO:0000256" key="4">
    <source>
        <dbReference type="SAM" id="MobiDB-lite"/>
    </source>
</evidence>
<dbReference type="SMART" id="SM00248">
    <property type="entry name" value="ANK"/>
    <property type="match status" value="2"/>
</dbReference>
<evidence type="ECO:0000313" key="6">
    <source>
        <dbReference type="Proteomes" id="UP000288351"/>
    </source>
</evidence>
<dbReference type="AlphaFoldDB" id="A0A401R896"/>
<evidence type="ECO:0000256" key="3">
    <source>
        <dbReference type="PROSITE-ProRule" id="PRU00023"/>
    </source>
</evidence>
<evidence type="ECO:0008006" key="7">
    <source>
        <dbReference type="Google" id="ProtNLM"/>
    </source>
</evidence>
<feature type="repeat" description="ANK" evidence="3">
    <location>
        <begin position="308"/>
        <end position="334"/>
    </location>
</feature>
<organism evidence="5 6">
    <name type="scientific">Streptomyces noursei</name>
    <name type="common">Streptomyces albulus</name>
    <dbReference type="NCBI Taxonomy" id="1971"/>
    <lineage>
        <taxon>Bacteria</taxon>
        <taxon>Bacillati</taxon>
        <taxon>Actinomycetota</taxon>
        <taxon>Actinomycetes</taxon>
        <taxon>Kitasatosporales</taxon>
        <taxon>Streptomycetaceae</taxon>
        <taxon>Streptomyces</taxon>
    </lineage>
</organism>